<sequence length="105" mass="11627">MTTPSAGARQSHEYPHRVLLMVTGRTPQVVTETLYALACRPGPGERRFVPTEIHLITTAEGAQDARIALLDPKDGWFQRLCAASSVVRPRFRTRFRGATHASITV</sequence>
<dbReference type="HOGENOM" id="CLU_2235340_0_0_6"/>
<evidence type="ECO:0000313" key="2">
    <source>
        <dbReference type="Proteomes" id="UP000010816"/>
    </source>
</evidence>
<gene>
    <name evidence="1" type="ORF">Thimo_0320</name>
</gene>
<dbReference type="EMBL" id="CP003051">
    <property type="protein sequence ID" value="AGA89190.1"/>
    <property type="molecule type" value="Genomic_DNA"/>
</dbReference>
<name>L0GUZ5_9GAMM</name>
<reference evidence="1 2" key="1">
    <citation type="submission" date="2011-09" db="EMBL/GenBank/DDBJ databases">
        <title>Complete sequence of chromosome of Thioflavicoccus mobilis 8321.</title>
        <authorList>
            <consortium name="US DOE Joint Genome Institute"/>
            <person name="Lucas S."/>
            <person name="Han J."/>
            <person name="Lapidus A."/>
            <person name="Cheng J.-F."/>
            <person name="Goodwin L."/>
            <person name="Pitluck S."/>
            <person name="Peters L."/>
            <person name="Ovchinnikova G."/>
            <person name="Lu M."/>
            <person name="Detter J.C."/>
            <person name="Han C."/>
            <person name="Tapia R."/>
            <person name="Land M."/>
            <person name="Hauser L."/>
            <person name="Kyrpides N."/>
            <person name="Ivanova N."/>
            <person name="Pagani I."/>
            <person name="Vogl K."/>
            <person name="Liu Z."/>
            <person name="Imhoff J."/>
            <person name="Thiel V."/>
            <person name="Frigaard N.-U."/>
            <person name="Bryant D."/>
            <person name="Woyke T."/>
        </authorList>
    </citation>
    <scope>NUCLEOTIDE SEQUENCE [LARGE SCALE GENOMIC DNA]</scope>
    <source>
        <strain evidence="1 2">8321</strain>
    </source>
</reference>
<dbReference type="RefSeq" id="WP_015279340.1">
    <property type="nucleotide sequence ID" value="NC_019940.1"/>
</dbReference>
<dbReference type="Proteomes" id="UP000010816">
    <property type="component" value="Chromosome"/>
</dbReference>
<evidence type="ECO:0000313" key="1">
    <source>
        <dbReference type="EMBL" id="AGA89190.1"/>
    </source>
</evidence>
<dbReference type="KEGG" id="tmb:Thimo_0320"/>
<organism evidence="1 2">
    <name type="scientific">Thioflavicoccus mobilis 8321</name>
    <dbReference type="NCBI Taxonomy" id="765912"/>
    <lineage>
        <taxon>Bacteria</taxon>
        <taxon>Pseudomonadati</taxon>
        <taxon>Pseudomonadota</taxon>
        <taxon>Gammaproteobacteria</taxon>
        <taxon>Chromatiales</taxon>
        <taxon>Chromatiaceae</taxon>
        <taxon>Thioflavicoccus</taxon>
    </lineage>
</organism>
<dbReference type="STRING" id="765912.Thimo_0320"/>
<proteinExistence type="predicted"/>
<dbReference type="AlphaFoldDB" id="L0GUZ5"/>
<keyword evidence="2" id="KW-1185">Reference proteome</keyword>
<dbReference type="OrthoDB" id="9805822at2"/>
<dbReference type="eggNOG" id="COG0745">
    <property type="taxonomic scope" value="Bacteria"/>
</dbReference>
<accession>L0GUZ5</accession>
<protein>
    <submittedName>
        <fullName evidence="1">CRISPR-associated protein NE0113 (Cas_NE0113)</fullName>
    </submittedName>
</protein>